<dbReference type="Gene3D" id="2.20.25.590">
    <property type="match status" value="1"/>
</dbReference>
<protein>
    <submittedName>
        <fullName evidence="5">MSMB protein</fullName>
    </submittedName>
</protein>
<evidence type="ECO:0000256" key="2">
    <source>
        <dbReference type="ARBA" id="ARBA00010352"/>
    </source>
</evidence>
<dbReference type="AlphaFoldDB" id="A0A7L3G9K9"/>
<evidence type="ECO:0000313" key="6">
    <source>
        <dbReference type="Proteomes" id="UP000528690"/>
    </source>
</evidence>
<evidence type="ECO:0000256" key="4">
    <source>
        <dbReference type="ARBA" id="ARBA00023157"/>
    </source>
</evidence>
<dbReference type="Pfam" id="PF05825">
    <property type="entry name" value="PSP94"/>
    <property type="match status" value="1"/>
</dbReference>
<dbReference type="PANTHER" id="PTHR10500:SF7">
    <property type="entry name" value="BETA-MICROSEMINOPROTEIN"/>
    <property type="match status" value="1"/>
</dbReference>
<dbReference type="Gene3D" id="2.10.70.10">
    <property type="entry name" value="Complement Module, domain 1"/>
    <property type="match status" value="1"/>
</dbReference>
<comment type="similarity">
    <text evidence="2">Belongs to the beta-microseminoprotein family.</text>
</comment>
<proteinExistence type="inferred from homology"/>
<feature type="non-terminal residue" evidence="5">
    <location>
        <position position="1"/>
    </location>
</feature>
<gene>
    <name evidence="5" type="primary">Msmb_0</name>
    <name evidence="5" type="ORF">ANHRUF_R06626</name>
</gene>
<evidence type="ECO:0000256" key="1">
    <source>
        <dbReference type="ARBA" id="ARBA00004613"/>
    </source>
</evidence>
<dbReference type="InterPro" id="IPR008735">
    <property type="entry name" value="PSP94"/>
</dbReference>
<keyword evidence="3" id="KW-0964">Secreted</keyword>
<organism evidence="5 6">
    <name type="scientific">Anhinga rufa</name>
    <name type="common">African darter</name>
    <dbReference type="NCBI Taxonomy" id="317792"/>
    <lineage>
        <taxon>Eukaryota</taxon>
        <taxon>Metazoa</taxon>
        <taxon>Chordata</taxon>
        <taxon>Craniata</taxon>
        <taxon>Vertebrata</taxon>
        <taxon>Euteleostomi</taxon>
        <taxon>Archelosauria</taxon>
        <taxon>Archosauria</taxon>
        <taxon>Dinosauria</taxon>
        <taxon>Saurischia</taxon>
        <taxon>Theropoda</taxon>
        <taxon>Coelurosauria</taxon>
        <taxon>Aves</taxon>
        <taxon>Neognathae</taxon>
        <taxon>Neoaves</taxon>
        <taxon>Aequornithes</taxon>
        <taxon>Suliformes</taxon>
        <taxon>Anhingidae</taxon>
        <taxon>Anhinga</taxon>
    </lineage>
</organism>
<dbReference type="Proteomes" id="UP000528690">
    <property type="component" value="Unassembled WGS sequence"/>
</dbReference>
<reference evidence="5 6" key="1">
    <citation type="submission" date="2019-09" db="EMBL/GenBank/DDBJ databases">
        <title>Bird 10,000 Genomes (B10K) Project - Family phase.</title>
        <authorList>
            <person name="Zhang G."/>
        </authorList>
    </citation>
    <scope>NUCLEOTIDE SEQUENCE [LARGE SCALE GENOMIC DNA]</scope>
    <source>
        <strain evidence="5">B10K-DU-029-28</strain>
    </source>
</reference>
<comment type="caution">
    <text evidence="5">The sequence shown here is derived from an EMBL/GenBank/DDBJ whole genome shotgun (WGS) entry which is preliminary data.</text>
</comment>
<dbReference type="GO" id="GO:0005576">
    <property type="term" value="C:extracellular region"/>
    <property type="evidence" value="ECO:0007669"/>
    <property type="project" value="UniProtKB-SubCell"/>
</dbReference>
<feature type="non-terminal residue" evidence="5">
    <location>
        <position position="77"/>
    </location>
</feature>
<name>A0A7L3G9K9_9AVES</name>
<evidence type="ECO:0000256" key="3">
    <source>
        <dbReference type="ARBA" id="ARBA00022525"/>
    </source>
</evidence>
<sequence>CRDSDGVLHAFGSRWRTEDCYDCSCNTDGINCCAGFGTPIGFNEEKCEKIFNKKTCTYKVVEKEDPSKECPFNKMVA</sequence>
<dbReference type="EMBL" id="VZTV01043172">
    <property type="protein sequence ID" value="NXT89862.1"/>
    <property type="molecule type" value="Genomic_DNA"/>
</dbReference>
<dbReference type="PANTHER" id="PTHR10500">
    <property type="entry name" value="BETA-MICROSEMINOPROTEIN"/>
    <property type="match status" value="1"/>
</dbReference>
<accession>A0A7L3G9K9</accession>
<evidence type="ECO:0000313" key="5">
    <source>
        <dbReference type="EMBL" id="NXT89862.1"/>
    </source>
</evidence>
<comment type="subcellular location">
    <subcellularLocation>
        <location evidence="1">Secreted</location>
    </subcellularLocation>
</comment>
<keyword evidence="6" id="KW-1185">Reference proteome</keyword>
<keyword evidence="4" id="KW-1015">Disulfide bond</keyword>
<dbReference type="OrthoDB" id="6076852at2759"/>